<name>A0A7I5E508_HAECO</name>
<reference evidence="2" key="1">
    <citation type="submission" date="2020-12" db="UniProtKB">
        <authorList>
            <consortium name="WormBaseParasite"/>
        </authorList>
    </citation>
    <scope>IDENTIFICATION</scope>
    <source>
        <strain evidence="2">MHco3</strain>
    </source>
</reference>
<keyword evidence="1" id="KW-1185">Reference proteome</keyword>
<accession>A0A7I5E508</accession>
<dbReference type="Proteomes" id="UP000025227">
    <property type="component" value="Unplaced"/>
</dbReference>
<protein>
    <submittedName>
        <fullName evidence="2">Uncharacterized protein</fullName>
    </submittedName>
</protein>
<evidence type="ECO:0000313" key="2">
    <source>
        <dbReference type="WBParaSite" id="HCON_00001140-00001"/>
    </source>
</evidence>
<dbReference type="WBParaSite" id="HCON_00001140-00001">
    <property type="protein sequence ID" value="HCON_00001140-00001"/>
    <property type="gene ID" value="HCON_00001140"/>
</dbReference>
<organism evidence="1 2">
    <name type="scientific">Haemonchus contortus</name>
    <name type="common">Barber pole worm</name>
    <dbReference type="NCBI Taxonomy" id="6289"/>
    <lineage>
        <taxon>Eukaryota</taxon>
        <taxon>Metazoa</taxon>
        <taxon>Ecdysozoa</taxon>
        <taxon>Nematoda</taxon>
        <taxon>Chromadorea</taxon>
        <taxon>Rhabditida</taxon>
        <taxon>Rhabditina</taxon>
        <taxon>Rhabditomorpha</taxon>
        <taxon>Strongyloidea</taxon>
        <taxon>Trichostrongylidae</taxon>
        <taxon>Haemonchus</taxon>
    </lineage>
</organism>
<sequence>MDACALRQTRQELRHEAIHAILGRFLACATASTFIQSCWGFRRATEKSRSLPTTRLRLFSRLMNGFEKLPI</sequence>
<dbReference type="AlphaFoldDB" id="A0A7I5E508"/>
<proteinExistence type="predicted"/>
<evidence type="ECO:0000313" key="1">
    <source>
        <dbReference type="Proteomes" id="UP000025227"/>
    </source>
</evidence>